<dbReference type="AlphaFoldDB" id="A0A382JSJ8"/>
<protein>
    <submittedName>
        <fullName evidence="1">Uncharacterized protein</fullName>
    </submittedName>
</protein>
<evidence type="ECO:0000313" key="1">
    <source>
        <dbReference type="EMBL" id="SVC14645.1"/>
    </source>
</evidence>
<gene>
    <name evidence="1" type="ORF">METZ01_LOCUS267499</name>
</gene>
<accession>A0A382JSJ8</accession>
<organism evidence="1">
    <name type="scientific">marine metagenome</name>
    <dbReference type="NCBI Taxonomy" id="408172"/>
    <lineage>
        <taxon>unclassified sequences</taxon>
        <taxon>metagenomes</taxon>
        <taxon>ecological metagenomes</taxon>
    </lineage>
</organism>
<name>A0A382JSJ8_9ZZZZ</name>
<reference evidence="1" key="1">
    <citation type="submission" date="2018-05" db="EMBL/GenBank/DDBJ databases">
        <authorList>
            <person name="Lanie J.A."/>
            <person name="Ng W.-L."/>
            <person name="Kazmierczak K.M."/>
            <person name="Andrzejewski T.M."/>
            <person name="Davidsen T.M."/>
            <person name="Wayne K.J."/>
            <person name="Tettelin H."/>
            <person name="Glass J.I."/>
            <person name="Rusch D."/>
            <person name="Podicherti R."/>
            <person name="Tsui H.-C.T."/>
            <person name="Winkler M.E."/>
        </authorList>
    </citation>
    <scope>NUCLEOTIDE SEQUENCE</scope>
</reference>
<dbReference type="EMBL" id="UINC01075954">
    <property type="protein sequence ID" value="SVC14645.1"/>
    <property type="molecule type" value="Genomic_DNA"/>
</dbReference>
<proteinExistence type="predicted"/>
<sequence length="91" mass="9964">MEIYKEKYETAKGNEATAELSYLSWERGPAIIGLFPEEGVTKAFFIPVGGSDWIKASGGQYGDIGENGGLMTKEEFENRFGVIGETLPELP</sequence>